<dbReference type="GO" id="GO:0003700">
    <property type="term" value="F:DNA-binding transcription factor activity"/>
    <property type="evidence" value="ECO:0007669"/>
    <property type="project" value="InterPro"/>
</dbReference>
<feature type="domain" description="HTH marR-type" evidence="4">
    <location>
        <begin position="3"/>
        <end position="138"/>
    </location>
</feature>
<gene>
    <name evidence="5" type="ORF">EIM92_05335</name>
</gene>
<evidence type="ECO:0000313" key="5">
    <source>
        <dbReference type="EMBL" id="AZK45698.1"/>
    </source>
</evidence>
<sequence>MDKHALFQQFVAFTAAVHEISDHMTRDVRSEDITPLQYKILEYITINQPVTLSEISDCMHISMPNTSRELRKLSEKQLCDKVTDETDRRKQYIRLSKQGEMMMSEAFARVESRFAERIAHLSEEELQEIERALDLLHRRFFLLKLNKGPSHL</sequence>
<protein>
    <submittedName>
        <fullName evidence="5">MarR family transcriptional regulator</fullName>
    </submittedName>
</protein>
<dbReference type="Gene3D" id="1.10.10.10">
    <property type="entry name" value="Winged helix-like DNA-binding domain superfamily/Winged helix DNA-binding domain"/>
    <property type="match status" value="1"/>
</dbReference>
<accession>A0A3S8RRZ4</accession>
<evidence type="ECO:0000256" key="3">
    <source>
        <dbReference type="ARBA" id="ARBA00023163"/>
    </source>
</evidence>
<keyword evidence="6" id="KW-1185">Reference proteome</keyword>
<dbReference type="InterPro" id="IPR036390">
    <property type="entry name" value="WH_DNA-bd_sf"/>
</dbReference>
<evidence type="ECO:0000259" key="4">
    <source>
        <dbReference type="PROSITE" id="PS50995"/>
    </source>
</evidence>
<dbReference type="InterPro" id="IPR000835">
    <property type="entry name" value="HTH_MarR-typ"/>
</dbReference>
<dbReference type="SMART" id="SM00347">
    <property type="entry name" value="HTH_MARR"/>
    <property type="match status" value="1"/>
</dbReference>
<dbReference type="EMBL" id="CP034248">
    <property type="protein sequence ID" value="AZK45698.1"/>
    <property type="molecule type" value="Genomic_DNA"/>
</dbReference>
<dbReference type="AlphaFoldDB" id="A0A3S8RRZ4"/>
<dbReference type="PROSITE" id="PS50995">
    <property type="entry name" value="HTH_MARR_2"/>
    <property type="match status" value="1"/>
</dbReference>
<dbReference type="KEGG" id="plen:EIM92_05335"/>
<reference evidence="5 6" key="1">
    <citation type="submission" date="2018-11" db="EMBL/GenBank/DDBJ databases">
        <title>Genome sequencing of Paenibacillus lentus DSM25539(T).</title>
        <authorList>
            <person name="Kook J.-K."/>
            <person name="Park S.-N."/>
            <person name="Lim Y.K."/>
        </authorList>
    </citation>
    <scope>NUCLEOTIDE SEQUENCE [LARGE SCALE GENOMIC DNA]</scope>
    <source>
        <strain evidence="5 6">DSM 25539</strain>
    </source>
</reference>
<dbReference type="PANTHER" id="PTHR42756:SF1">
    <property type="entry name" value="TRANSCRIPTIONAL REPRESSOR OF EMRAB OPERON"/>
    <property type="match status" value="1"/>
</dbReference>
<dbReference type="PANTHER" id="PTHR42756">
    <property type="entry name" value="TRANSCRIPTIONAL REGULATOR, MARR"/>
    <property type="match status" value="1"/>
</dbReference>
<keyword evidence="2" id="KW-0238">DNA-binding</keyword>
<dbReference type="GO" id="GO:0003677">
    <property type="term" value="F:DNA binding"/>
    <property type="evidence" value="ECO:0007669"/>
    <property type="project" value="UniProtKB-KW"/>
</dbReference>
<dbReference type="RefSeq" id="WP_125081796.1">
    <property type="nucleotide sequence ID" value="NZ_CP034248.1"/>
</dbReference>
<keyword evidence="1" id="KW-0805">Transcription regulation</keyword>
<dbReference type="SUPFAM" id="SSF46785">
    <property type="entry name" value="Winged helix' DNA-binding domain"/>
    <property type="match status" value="1"/>
</dbReference>
<organism evidence="5 6">
    <name type="scientific">Paenibacillus lentus</name>
    <dbReference type="NCBI Taxonomy" id="1338368"/>
    <lineage>
        <taxon>Bacteria</taxon>
        <taxon>Bacillati</taxon>
        <taxon>Bacillota</taxon>
        <taxon>Bacilli</taxon>
        <taxon>Bacillales</taxon>
        <taxon>Paenibacillaceae</taxon>
        <taxon>Paenibacillus</taxon>
    </lineage>
</organism>
<name>A0A3S8RRZ4_9BACL</name>
<dbReference type="Proteomes" id="UP000273145">
    <property type="component" value="Chromosome"/>
</dbReference>
<keyword evidence="3" id="KW-0804">Transcription</keyword>
<evidence type="ECO:0000313" key="6">
    <source>
        <dbReference type="Proteomes" id="UP000273145"/>
    </source>
</evidence>
<dbReference type="InterPro" id="IPR036388">
    <property type="entry name" value="WH-like_DNA-bd_sf"/>
</dbReference>
<evidence type="ECO:0000256" key="1">
    <source>
        <dbReference type="ARBA" id="ARBA00023015"/>
    </source>
</evidence>
<evidence type="ECO:0000256" key="2">
    <source>
        <dbReference type="ARBA" id="ARBA00023125"/>
    </source>
</evidence>
<dbReference type="Pfam" id="PF12802">
    <property type="entry name" value="MarR_2"/>
    <property type="match status" value="1"/>
</dbReference>
<dbReference type="OrthoDB" id="2314798at2"/>
<proteinExistence type="predicted"/>